<accession>A0A9X3MQR8</accession>
<dbReference type="Pfam" id="PF00171">
    <property type="entry name" value="Aldedh"/>
    <property type="match status" value="1"/>
</dbReference>
<dbReference type="GO" id="GO:0016491">
    <property type="term" value="F:oxidoreductase activity"/>
    <property type="evidence" value="ECO:0007669"/>
    <property type="project" value="UniProtKB-KW"/>
</dbReference>
<dbReference type="InterPro" id="IPR016161">
    <property type="entry name" value="Ald_DH/histidinol_DH"/>
</dbReference>
<dbReference type="SUPFAM" id="SSF53720">
    <property type="entry name" value="ALDH-like"/>
    <property type="match status" value="1"/>
</dbReference>
<feature type="region of interest" description="Disordered" evidence="2">
    <location>
        <begin position="24"/>
        <end position="45"/>
    </location>
</feature>
<dbReference type="Proteomes" id="UP001149140">
    <property type="component" value="Unassembled WGS sequence"/>
</dbReference>
<comment type="caution">
    <text evidence="4">The sequence shown here is derived from an EMBL/GenBank/DDBJ whole genome shotgun (WGS) entry which is preliminary data.</text>
</comment>
<dbReference type="Gene3D" id="3.40.605.10">
    <property type="entry name" value="Aldehyde Dehydrogenase, Chain A, domain 1"/>
    <property type="match status" value="1"/>
</dbReference>
<reference evidence="4" key="1">
    <citation type="submission" date="2022-10" db="EMBL/GenBank/DDBJ databases">
        <title>The WGS of Solirubrobacter ginsenosidimutans DSM 21036.</title>
        <authorList>
            <person name="Jiang Z."/>
        </authorList>
    </citation>
    <scope>NUCLEOTIDE SEQUENCE</scope>
    <source>
        <strain evidence="4">DSM 21036</strain>
    </source>
</reference>
<dbReference type="PANTHER" id="PTHR11699">
    <property type="entry name" value="ALDEHYDE DEHYDROGENASE-RELATED"/>
    <property type="match status" value="1"/>
</dbReference>
<evidence type="ECO:0000256" key="2">
    <source>
        <dbReference type="SAM" id="MobiDB-lite"/>
    </source>
</evidence>
<evidence type="ECO:0000259" key="3">
    <source>
        <dbReference type="Pfam" id="PF00171"/>
    </source>
</evidence>
<evidence type="ECO:0000313" key="4">
    <source>
        <dbReference type="EMBL" id="MDA0159498.1"/>
    </source>
</evidence>
<proteinExistence type="predicted"/>
<organism evidence="4 5">
    <name type="scientific">Solirubrobacter ginsenosidimutans</name>
    <dbReference type="NCBI Taxonomy" id="490573"/>
    <lineage>
        <taxon>Bacteria</taxon>
        <taxon>Bacillati</taxon>
        <taxon>Actinomycetota</taxon>
        <taxon>Thermoleophilia</taxon>
        <taxon>Solirubrobacterales</taxon>
        <taxon>Solirubrobacteraceae</taxon>
        <taxon>Solirubrobacter</taxon>
    </lineage>
</organism>
<name>A0A9X3MQR8_9ACTN</name>
<dbReference type="AlphaFoldDB" id="A0A9X3MQR8"/>
<gene>
    <name evidence="4" type="ORF">OM076_04420</name>
</gene>
<evidence type="ECO:0000256" key="1">
    <source>
        <dbReference type="ARBA" id="ARBA00023002"/>
    </source>
</evidence>
<keyword evidence="1" id="KW-0560">Oxidoreductase</keyword>
<dbReference type="RefSeq" id="WP_270038230.1">
    <property type="nucleotide sequence ID" value="NZ_JAPDOD010000002.1"/>
</dbReference>
<dbReference type="EMBL" id="JAPDOD010000002">
    <property type="protein sequence ID" value="MDA0159498.1"/>
    <property type="molecule type" value="Genomic_DNA"/>
</dbReference>
<feature type="domain" description="Aldehyde dehydrogenase" evidence="3">
    <location>
        <begin position="23"/>
        <end position="255"/>
    </location>
</feature>
<evidence type="ECO:0000313" key="5">
    <source>
        <dbReference type="Proteomes" id="UP001149140"/>
    </source>
</evidence>
<protein>
    <submittedName>
        <fullName evidence="4">Aldehyde dehydrogenase family protein</fullName>
    </submittedName>
</protein>
<keyword evidence="5" id="KW-1185">Reference proteome</keyword>
<dbReference type="InterPro" id="IPR016162">
    <property type="entry name" value="Ald_DH_N"/>
</dbReference>
<dbReference type="InterPro" id="IPR015590">
    <property type="entry name" value="Aldehyde_DH_dom"/>
</dbReference>
<sequence>MSRRSLVAKTYKLYLGGAFVRSESGRSDPATDHAGAHLANVPRSSRKDVRDAVKAARGGFGGWSKRTAYNRGQVLYRFAEALESRSDELARAAVAQRDASLAEARAELGAAVDLLVHYAGWTDKLSVVMGGINPVAGPHLSFSTPEPTGVVAVLAPDEPDVLGLVREIAPVLAAGNTVVAILSRRWPLRGLDLGEVAGVSDVPAGALNLLCGRMDELLAPLCGHRDVNAIVDATGDPSLAVTIDELASETVKRVSRPTPDTDPLSRLEAVMELKTAWHPVGT</sequence>
<feature type="compositionally biased region" description="Basic and acidic residues" evidence="2">
    <location>
        <begin position="24"/>
        <end position="35"/>
    </location>
</feature>